<sequence>MECHDPQRLPSGPAFNCTAHLPTKVSENVPRQRQCKKCLMTLTSKSKLPSWGKGRTESRGKQDRGRPANACLSGHYRTEAIILQQSININEGNQMSSASSVIGGGKTKHCHTVTI</sequence>
<dbReference type="EMBL" id="BPLQ01013305">
    <property type="protein sequence ID" value="GIY71279.1"/>
    <property type="molecule type" value="Genomic_DNA"/>
</dbReference>
<reference evidence="2 3" key="1">
    <citation type="submission" date="2021-06" db="EMBL/GenBank/DDBJ databases">
        <title>Caerostris darwini draft genome.</title>
        <authorList>
            <person name="Kono N."/>
            <person name="Arakawa K."/>
        </authorList>
    </citation>
    <scope>NUCLEOTIDE SEQUENCE [LARGE SCALE GENOMIC DNA]</scope>
</reference>
<feature type="region of interest" description="Disordered" evidence="1">
    <location>
        <begin position="47"/>
        <end position="70"/>
    </location>
</feature>
<name>A0AAV4VN99_9ARAC</name>
<gene>
    <name evidence="2" type="ORF">CDAR_503171</name>
</gene>
<comment type="caution">
    <text evidence="2">The sequence shown here is derived from an EMBL/GenBank/DDBJ whole genome shotgun (WGS) entry which is preliminary data.</text>
</comment>
<proteinExistence type="predicted"/>
<protein>
    <submittedName>
        <fullName evidence="2">Uncharacterized protein</fullName>
    </submittedName>
</protein>
<keyword evidence="3" id="KW-1185">Reference proteome</keyword>
<dbReference type="Proteomes" id="UP001054837">
    <property type="component" value="Unassembled WGS sequence"/>
</dbReference>
<organism evidence="2 3">
    <name type="scientific">Caerostris darwini</name>
    <dbReference type="NCBI Taxonomy" id="1538125"/>
    <lineage>
        <taxon>Eukaryota</taxon>
        <taxon>Metazoa</taxon>
        <taxon>Ecdysozoa</taxon>
        <taxon>Arthropoda</taxon>
        <taxon>Chelicerata</taxon>
        <taxon>Arachnida</taxon>
        <taxon>Araneae</taxon>
        <taxon>Araneomorphae</taxon>
        <taxon>Entelegynae</taxon>
        <taxon>Araneoidea</taxon>
        <taxon>Araneidae</taxon>
        <taxon>Caerostris</taxon>
    </lineage>
</organism>
<dbReference type="AlphaFoldDB" id="A0AAV4VN99"/>
<evidence type="ECO:0000313" key="3">
    <source>
        <dbReference type="Proteomes" id="UP001054837"/>
    </source>
</evidence>
<accession>A0AAV4VN99</accession>
<evidence type="ECO:0000256" key="1">
    <source>
        <dbReference type="SAM" id="MobiDB-lite"/>
    </source>
</evidence>
<feature type="compositionally biased region" description="Basic and acidic residues" evidence="1">
    <location>
        <begin position="54"/>
        <end position="66"/>
    </location>
</feature>
<evidence type="ECO:0000313" key="2">
    <source>
        <dbReference type="EMBL" id="GIY71279.1"/>
    </source>
</evidence>